<dbReference type="HAMAP" id="MF_00688">
    <property type="entry name" value="Leu_Phe_trans"/>
    <property type="match status" value="1"/>
</dbReference>
<evidence type="ECO:0000256" key="6">
    <source>
        <dbReference type="ARBA" id="ARBA00050652"/>
    </source>
</evidence>
<protein>
    <recommendedName>
        <fullName evidence="11 15">Leucyl/phenylalanyl-tRNA--protein transferase</fullName>
        <ecNumber evidence="10 15">2.3.2.6</ecNumber>
    </recommendedName>
    <alternativeName>
        <fullName evidence="12 15">L/F-transferase</fullName>
    </alternativeName>
    <alternativeName>
        <fullName evidence="13 15">Leucyltransferase</fullName>
    </alternativeName>
    <alternativeName>
        <fullName evidence="14 15">Phenyalanyltransferase</fullName>
    </alternativeName>
</protein>
<comment type="catalytic activity">
    <reaction evidence="6 15">
        <text>N-terminal L-arginyl-[protein] + L-leucyl-tRNA(Leu) = N-terminal L-leucyl-L-arginyl-[protein] + tRNA(Leu) + H(+)</text>
        <dbReference type="Rhea" id="RHEA:50416"/>
        <dbReference type="Rhea" id="RHEA-COMP:9613"/>
        <dbReference type="Rhea" id="RHEA-COMP:9622"/>
        <dbReference type="Rhea" id="RHEA-COMP:12672"/>
        <dbReference type="Rhea" id="RHEA-COMP:12673"/>
        <dbReference type="ChEBI" id="CHEBI:15378"/>
        <dbReference type="ChEBI" id="CHEBI:64719"/>
        <dbReference type="ChEBI" id="CHEBI:78442"/>
        <dbReference type="ChEBI" id="CHEBI:78494"/>
        <dbReference type="ChEBI" id="CHEBI:133044"/>
        <dbReference type="EC" id="2.3.2.6"/>
    </reaction>
</comment>
<evidence type="ECO:0000256" key="5">
    <source>
        <dbReference type="ARBA" id="ARBA00050607"/>
    </source>
</evidence>
<dbReference type="Pfam" id="PF03588">
    <property type="entry name" value="Leu_Phe_trans"/>
    <property type="match status" value="1"/>
</dbReference>
<dbReference type="PANTHER" id="PTHR30098">
    <property type="entry name" value="LEUCYL/PHENYLALANYL-TRNA--PROTEIN TRANSFERASE"/>
    <property type="match status" value="1"/>
</dbReference>
<comment type="subcellular location">
    <subcellularLocation>
        <location evidence="1 15">Cytoplasm</location>
    </subcellularLocation>
</comment>
<evidence type="ECO:0000256" key="8">
    <source>
        <dbReference type="ARBA" id="ARBA00054043"/>
    </source>
</evidence>
<dbReference type="AlphaFoldDB" id="A0A1I1NZ87"/>
<dbReference type="InterPro" id="IPR042221">
    <property type="entry name" value="Leu/Phe-tRNA_Trfase_N"/>
</dbReference>
<keyword evidence="2 15" id="KW-0963">Cytoplasm</keyword>
<evidence type="ECO:0000256" key="7">
    <source>
        <dbReference type="ARBA" id="ARBA00051538"/>
    </source>
</evidence>
<evidence type="ECO:0000256" key="14">
    <source>
        <dbReference type="ARBA" id="ARBA00083640"/>
    </source>
</evidence>
<dbReference type="OrthoDB" id="9790282at2"/>
<dbReference type="InterPro" id="IPR004616">
    <property type="entry name" value="Leu/Phe-tRNA_Trfase"/>
</dbReference>
<dbReference type="NCBIfam" id="TIGR00667">
    <property type="entry name" value="aat"/>
    <property type="match status" value="1"/>
</dbReference>
<name>A0A1I1NZ87_9GAMM</name>
<dbReference type="FunFam" id="3.30.70.3550:FF:000001">
    <property type="entry name" value="Leucyl/phenylalanyl-tRNA--protein transferase"/>
    <property type="match status" value="1"/>
</dbReference>
<dbReference type="PANTHER" id="PTHR30098:SF2">
    <property type="entry name" value="LEUCYL_PHENYLALANYL-TRNA--PROTEIN TRANSFERASE"/>
    <property type="match status" value="1"/>
</dbReference>
<evidence type="ECO:0000256" key="1">
    <source>
        <dbReference type="ARBA" id="ARBA00004496"/>
    </source>
</evidence>
<dbReference type="GO" id="GO:0030163">
    <property type="term" value="P:protein catabolic process"/>
    <property type="evidence" value="ECO:0007669"/>
    <property type="project" value="UniProtKB-UniRule"/>
</dbReference>
<dbReference type="GO" id="GO:0008914">
    <property type="term" value="F:leucyl-tRNA--protein transferase activity"/>
    <property type="evidence" value="ECO:0007669"/>
    <property type="project" value="UniProtKB-UniRule"/>
</dbReference>
<comment type="catalytic activity">
    <reaction evidence="5 15">
        <text>L-phenylalanyl-tRNA(Phe) + an N-terminal L-alpha-aminoacyl-[protein] = an N-terminal L-phenylalanyl-L-alpha-aminoacyl-[protein] + tRNA(Phe)</text>
        <dbReference type="Rhea" id="RHEA:43632"/>
        <dbReference type="Rhea" id="RHEA-COMP:9668"/>
        <dbReference type="Rhea" id="RHEA-COMP:9699"/>
        <dbReference type="Rhea" id="RHEA-COMP:10636"/>
        <dbReference type="Rhea" id="RHEA-COMP:10637"/>
        <dbReference type="ChEBI" id="CHEBI:78442"/>
        <dbReference type="ChEBI" id="CHEBI:78531"/>
        <dbReference type="ChEBI" id="CHEBI:78597"/>
        <dbReference type="ChEBI" id="CHEBI:83561"/>
        <dbReference type="EC" id="2.3.2.6"/>
    </reaction>
</comment>
<dbReference type="EC" id="2.3.2.6" evidence="10 15"/>
<evidence type="ECO:0000256" key="2">
    <source>
        <dbReference type="ARBA" id="ARBA00022490"/>
    </source>
</evidence>
<sequence length="246" mass="27025">MILPWIDEGAPPEAFPPPEQALPDPPGLLAAGGDLRPERLLAAYRRGIFPWYGEDQPILWWSPEPRAVFPAGGVHVSRSLRRTLRRGHLHMTADTDFDGVVAGCAAPRAEDEGTWITPAMALAYPRLHELGHAHSVEVRDDTGALVGGIYGVAVGAAFAGESMFSRITDASKVALATLARQLWRWEFHFLDAQVASPHLLRMGVEEWPRSAFLEALQRAVAEPERSGTWRLEPLEELFPEVFGGPA</sequence>
<accession>A0A1I1NZ87</accession>
<dbReference type="RefSeq" id="WP_093427165.1">
    <property type="nucleotide sequence ID" value="NZ_FOMJ01000001.1"/>
</dbReference>
<evidence type="ECO:0000256" key="13">
    <source>
        <dbReference type="ARBA" id="ARBA00077165"/>
    </source>
</evidence>
<evidence type="ECO:0000256" key="12">
    <source>
        <dbReference type="ARBA" id="ARBA00077136"/>
    </source>
</evidence>
<evidence type="ECO:0000313" key="17">
    <source>
        <dbReference type="Proteomes" id="UP000198611"/>
    </source>
</evidence>
<evidence type="ECO:0000256" key="11">
    <source>
        <dbReference type="ARBA" id="ARBA00074372"/>
    </source>
</evidence>
<proteinExistence type="inferred from homology"/>
<dbReference type="STRING" id="1123397.SAMN05660831_00515"/>
<keyword evidence="17" id="KW-1185">Reference proteome</keyword>
<comment type="similarity">
    <text evidence="9 15">Belongs to the L/F-transferase family.</text>
</comment>
<keyword evidence="4 15" id="KW-0012">Acyltransferase</keyword>
<dbReference type="GO" id="GO:0005737">
    <property type="term" value="C:cytoplasm"/>
    <property type="evidence" value="ECO:0007669"/>
    <property type="project" value="UniProtKB-SubCell"/>
</dbReference>
<evidence type="ECO:0000256" key="15">
    <source>
        <dbReference type="HAMAP-Rule" id="MF_00688"/>
    </source>
</evidence>
<dbReference type="SUPFAM" id="SSF55729">
    <property type="entry name" value="Acyl-CoA N-acyltransferases (Nat)"/>
    <property type="match status" value="1"/>
</dbReference>
<comment type="function">
    <text evidence="8 15">Functions in the N-end rule pathway of protein degradation where it conjugates Leu, Phe and, less efficiently, Met from aminoacyl-tRNAs to the N-termini of proteins containing an N-terminal arginine or lysine.</text>
</comment>
<evidence type="ECO:0000256" key="4">
    <source>
        <dbReference type="ARBA" id="ARBA00023315"/>
    </source>
</evidence>
<dbReference type="InterPro" id="IPR016181">
    <property type="entry name" value="Acyl_CoA_acyltransferase"/>
</dbReference>
<organism evidence="16 17">
    <name type="scientific">Thiohalospira halophila DSM 15071</name>
    <dbReference type="NCBI Taxonomy" id="1123397"/>
    <lineage>
        <taxon>Bacteria</taxon>
        <taxon>Pseudomonadati</taxon>
        <taxon>Pseudomonadota</taxon>
        <taxon>Gammaproteobacteria</taxon>
        <taxon>Thiohalospirales</taxon>
        <taxon>Thiohalospiraceae</taxon>
        <taxon>Thiohalospira</taxon>
    </lineage>
</organism>
<dbReference type="Proteomes" id="UP000198611">
    <property type="component" value="Unassembled WGS sequence"/>
</dbReference>
<reference evidence="16 17" key="1">
    <citation type="submission" date="2016-10" db="EMBL/GenBank/DDBJ databases">
        <authorList>
            <person name="de Groot N.N."/>
        </authorList>
    </citation>
    <scope>NUCLEOTIDE SEQUENCE [LARGE SCALE GENOMIC DNA]</scope>
    <source>
        <strain evidence="16 17">HL3</strain>
    </source>
</reference>
<dbReference type="EMBL" id="FOMJ01000001">
    <property type="protein sequence ID" value="SFD02867.1"/>
    <property type="molecule type" value="Genomic_DNA"/>
</dbReference>
<gene>
    <name evidence="15" type="primary">aat</name>
    <name evidence="16" type="ORF">SAMN05660831_00515</name>
</gene>
<dbReference type="InterPro" id="IPR042203">
    <property type="entry name" value="Leu/Phe-tRNA_Trfase_C"/>
</dbReference>
<evidence type="ECO:0000313" key="16">
    <source>
        <dbReference type="EMBL" id="SFD02867.1"/>
    </source>
</evidence>
<dbReference type="Gene3D" id="3.30.70.3550">
    <property type="entry name" value="Leucyl/phenylalanyl-tRNA-protein transferase, N-terminal domain"/>
    <property type="match status" value="1"/>
</dbReference>
<evidence type="ECO:0000256" key="3">
    <source>
        <dbReference type="ARBA" id="ARBA00022679"/>
    </source>
</evidence>
<comment type="catalytic activity">
    <reaction evidence="7 15">
        <text>N-terminal L-lysyl-[protein] + L-leucyl-tRNA(Leu) = N-terminal L-leucyl-L-lysyl-[protein] + tRNA(Leu) + H(+)</text>
        <dbReference type="Rhea" id="RHEA:12340"/>
        <dbReference type="Rhea" id="RHEA-COMP:9613"/>
        <dbReference type="Rhea" id="RHEA-COMP:9622"/>
        <dbReference type="Rhea" id="RHEA-COMP:12670"/>
        <dbReference type="Rhea" id="RHEA-COMP:12671"/>
        <dbReference type="ChEBI" id="CHEBI:15378"/>
        <dbReference type="ChEBI" id="CHEBI:65249"/>
        <dbReference type="ChEBI" id="CHEBI:78442"/>
        <dbReference type="ChEBI" id="CHEBI:78494"/>
        <dbReference type="ChEBI" id="CHEBI:133043"/>
        <dbReference type="EC" id="2.3.2.6"/>
    </reaction>
</comment>
<keyword evidence="3 15" id="KW-0808">Transferase</keyword>
<dbReference type="Gene3D" id="3.40.630.70">
    <property type="entry name" value="Leucyl/phenylalanyl-tRNA-protein transferase, C-terminal domain"/>
    <property type="match status" value="1"/>
</dbReference>
<evidence type="ECO:0000256" key="9">
    <source>
        <dbReference type="ARBA" id="ARBA00061535"/>
    </source>
</evidence>
<evidence type="ECO:0000256" key="10">
    <source>
        <dbReference type="ARBA" id="ARBA00066767"/>
    </source>
</evidence>